<sequence length="784" mass="83485">MSTAASTNIHDDLDPFDNPHSRPNHARNNPTPSSSASAKQAPKKVAPPPPSNRTKPPATAIVPRTVMTGPTSAVVPPTPAAKQTPTGSSSYRAPAPRGQTINRLSRVFEDNAAAATTTTSWVSPPPSPSMPSPTTTGFPATRPPRAPLSPSTAAFLPRTSSLSTDSSTRPNISKGPSYRKPVPKLDVKEGDEGVDETHVPFTDLKAKFQNKMDESIPTPASISSKQRPPLNLQLSSSIQSSDARHKQASSSTFHPPPSPASASSYSNSTSPTTSTFFSFRGGPGTATGTNTANTSTLDSMSEPADDRSASSDLDDEDFTYGRGEERERDGFSSTSSHNQQQQRPPIPTRIYQQQRVPPHIPKKVVPPPHTQQGQPSNKGMGWFSGGIVRPPPVIKSSVSSSTSTSSVSSVEAGPVDPKRKNTTADGSVWGDERCDAEAIVKPSDFAAKKANIAEMFQSLTSSKSTNTSTVQKPLPPVPNVPTITTTTDSAPSSTPSTPSNETAPSLTQTITSRLKMPRMPTGRRNSNISTDADDLSVTSASPPTAGHFLSTKITSSSPSTRASPSPASSLRLPIFSPFATNSTNGTIASSFTGTKRTRNHATISSIFGRNNSEDNESSSASQASADDAQNSDASSPVAEVDLPPPRPPSPPPDPVEVERKRREKRRNVVRELVETEIGYLRDMRLLQDVYYKQAAESSVFDKNDLRIIFSNLVQVVQFSIMFIDLLESASAGPDKVVGLSGMIEDVEVDDEEELYGEAGGESKKIVKVAKDENLTWVGEAFTTV</sequence>
<evidence type="ECO:0000259" key="2">
    <source>
        <dbReference type="PROSITE" id="PS50010"/>
    </source>
</evidence>
<feature type="region of interest" description="Disordered" evidence="1">
    <location>
        <begin position="605"/>
        <end position="663"/>
    </location>
</feature>
<feature type="compositionally biased region" description="Low complexity" evidence="1">
    <location>
        <begin position="260"/>
        <end position="279"/>
    </location>
</feature>
<feature type="region of interest" description="Disordered" evidence="1">
    <location>
        <begin position="459"/>
        <end position="568"/>
    </location>
</feature>
<feature type="compositionally biased region" description="Pro residues" evidence="1">
    <location>
        <begin position="642"/>
        <end position="654"/>
    </location>
</feature>
<feature type="compositionally biased region" description="Low complexity" evidence="1">
    <location>
        <begin position="232"/>
        <end position="241"/>
    </location>
</feature>
<feature type="region of interest" description="Disordered" evidence="1">
    <location>
        <begin position="1"/>
        <end position="432"/>
    </location>
</feature>
<dbReference type="InterPro" id="IPR000219">
    <property type="entry name" value="DH_dom"/>
</dbReference>
<feature type="compositionally biased region" description="Low complexity" evidence="1">
    <location>
        <begin position="459"/>
        <end position="469"/>
    </location>
</feature>
<dbReference type="InterPro" id="IPR035899">
    <property type="entry name" value="DBL_dom_sf"/>
</dbReference>
<evidence type="ECO:0000256" key="1">
    <source>
        <dbReference type="SAM" id="MobiDB-lite"/>
    </source>
</evidence>
<feature type="compositionally biased region" description="Low complexity" evidence="1">
    <location>
        <begin position="617"/>
        <end position="635"/>
    </location>
</feature>
<feature type="compositionally biased region" description="Low complexity" evidence="1">
    <location>
        <begin position="159"/>
        <end position="168"/>
    </location>
</feature>
<feature type="compositionally biased region" description="Low complexity" evidence="1">
    <location>
        <begin position="480"/>
        <end position="505"/>
    </location>
</feature>
<proteinExistence type="predicted"/>
<evidence type="ECO:0000313" key="4">
    <source>
        <dbReference type="Proteomes" id="UP000274822"/>
    </source>
</evidence>
<accession>A0A433QN56</accession>
<dbReference type="AlphaFoldDB" id="A0A433QN56"/>
<feature type="compositionally biased region" description="Low complexity" evidence="1">
    <location>
        <begin position="30"/>
        <end position="44"/>
    </location>
</feature>
<evidence type="ECO:0000313" key="3">
    <source>
        <dbReference type="EMBL" id="RUS31189.1"/>
    </source>
</evidence>
<dbReference type="Pfam" id="PF00621">
    <property type="entry name" value="RhoGEF"/>
    <property type="match status" value="1"/>
</dbReference>
<dbReference type="PROSITE" id="PS50010">
    <property type="entry name" value="DH_2"/>
    <property type="match status" value="1"/>
</dbReference>
<protein>
    <recommendedName>
        <fullName evidence="2">DH domain-containing protein</fullName>
    </recommendedName>
</protein>
<gene>
    <name evidence="3" type="ORF">BC938DRAFT_478294</name>
</gene>
<dbReference type="EMBL" id="RBNJ01003195">
    <property type="protein sequence ID" value="RUS31189.1"/>
    <property type="molecule type" value="Genomic_DNA"/>
</dbReference>
<dbReference type="Gene3D" id="1.20.900.10">
    <property type="entry name" value="Dbl homology (DH) domain"/>
    <property type="match status" value="1"/>
</dbReference>
<keyword evidence="4" id="KW-1185">Reference proteome</keyword>
<dbReference type="Proteomes" id="UP000274822">
    <property type="component" value="Unassembled WGS sequence"/>
</dbReference>
<dbReference type="SUPFAM" id="SSF48065">
    <property type="entry name" value="DBL homology domain (DH-domain)"/>
    <property type="match status" value="1"/>
</dbReference>
<comment type="caution">
    <text evidence="3">The sequence shown here is derived from an EMBL/GenBank/DDBJ whole genome shotgun (WGS) entry which is preliminary data.</text>
</comment>
<feature type="compositionally biased region" description="Basic and acidic residues" evidence="1">
    <location>
        <begin position="183"/>
        <end position="214"/>
    </location>
</feature>
<name>A0A433QN56_9FUNG</name>
<organism evidence="3 4">
    <name type="scientific">Jimgerdemannia flammicorona</name>
    <dbReference type="NCBI Taxonomy" id="994334"/>
    <lineage>
        <taxon>Eukaryota</taxon>
        <taxon>Fungi</taxon>
        <taxon>Fungi incertae sedis</taxon>
        <taxon>Mucoromycota</taxon>
        <taxon>Mucoromycotina</taxon>
        <taxon>Endogonomycetes</taxon>
        <taxon>Endogonales</taxon>
        <taxon>Endogonaceae</taxon>
        <taxon>Jimgerdemannia</taxon>
    </lineage>
</organism>
<feature type="compositionally biased region" description="Low complexity" evidence="1">
    <location>
        <begin position="339"/>
        <end position="357"/>
    </location>
</feature>
<feature type="compositionally biased region" description="Low complexity" evidence="1">
    <location>
        <begin position="554"/>
        <end position="568"/>
    </location>
</feature>
<feature type="compositionally biased region" description="Basic and acidic residues" evidence="1">
    <location>
        <begin position="9"/>
        <end position="20"/>
    </location>
</feature>
<feature type="compositionally biased region" description="Low complexity" evidence="1">
    <location>
        <begin position="286"/>
        <end position="296"/>
    </location>
</feature>
<feature type="compositionally biased region" description="Low complexity" evidence="1">
    <location>
        <begin position="396"/>
        <end position="410"/>
    </location>
</feature>
<feature type="compositionally biased region" description="Polar residues" evidence="1">
    <location>
        <begin position="523"/>
        <end position="542"/>
    </location>
</feature>
<feature type="non-terminal residue" evidence="3">
    <location>
        <position position="784"/>
    </location>
</feature>
<dbReference type="GO" id="GO:0005085">
    <property type="term" value="F:guanyl-nucleotide exchange factor activity"/>
    <property type="evidence" value="ECO:0007669"/>
    <property type="project" value="InterPro"/>
</dbReference>
<feature type="domain" description="DH" evidence="2">
    <location>
        <begin position="664"/>
        <end position="784"/>
    </location>
</feature>
<reference evidence="3 4" key="1">
    <citation type="journal article" date="2018" name="New Phytol.">
        <title>Phylogenomics of Endogonaceae and evolution of mycorrhizas within Mucoromycota.</title>
        <authorList>
            <person name="Chang Y."/>
            <person name="Desiro A."/>
            <person name="Na H."/>
            <person name="Sandor L."/>
            <person name="Lipzen A."/>
            <person name="Clum A."/>
            <person name="Barry K."/>
            <person name="Grigoriev I.V."/>
            <person name="Martin F.M."/>
            <person name="Stajich J.E."/>
            <person name="Smith M.E."/>
            <person name="Bonito G."/>
            <person name="Spatafora J.W."/>
        </authorList>
    </citation>
    <scope>NUCLEOTIDE SEQUENCE [LARGE SCALE GENOMIC DNA]</scope>
    <source>
        <strain evidence="3 4">AD002</strain>
    </source>
</reference>